<dbReference type="InterPro" id="IPR050172">
    <property type="entry name" value="SsuD_RutA_monooxygenase"/>
</dbReference>
<keyword evidence="2" id="KW-0288">FMN</keyword>
<organism evidence="7 8">
    <name type="scientific">Nocardioides daphniae</name>
    <dbReference type="NCBI Taxonomy" id="402297"/>
    <lineage>
        <taxon>Bacteria</taxon>
        <taxon>Bacillati</taxon>
        <taxon>Actinomycetota</taxon>
        <taxon>Actinomycetes</taxon>
        <taxon>Propionibacteriales</taxon>
        <taxon>Nocardioidaceae</taxon>
        <taxon>Nocardioides</taxon>
    </lineage>
</organism>
<feature type="domain" description="Luciferase-like" evidence="5">
    <location>
        <begin position="25"/>
        <end position="241"/>
    </location>
</feature>
<reference evidence="6" key="5">
    <citation type="submission" date="2024-05" db="EMBL/GenBank/DDBJ databases">
        <authorList>
            <person name="Sun Q."/>
            <person name="Sedlacek I."/>
        </authorList>
    </citation>
    <scope>NUCLEOTIDE SEQUENCE</scope>
    <source>
        <strain evidence="6">CCM 7403</strain>
    </source>
</reference>
<gene>
    <name evidence="6" type="primary">ssuD</name>
    <name evidence="7" type="ORF">E2C04_07680</name>
    <name evidence="6" type="ORF">GCM10007231_18760</name>
</gene>
<proteinExistence type="predicted"/>
<evidence type="ECO:0000256" key="1">
    <source>
        <dbReference type="ARBA" id="ARBA00022630"/>
    </source>
</evidence>
<evidence type="ECO:0000259" key="5">
    <source>
        <dbReference type="Pfam" id="PF00296"/>
    </source>
</evidence>
<dbReference type="Proteomes" id="UP000297025">
    <property type="component" value="Chromosome"/>
</dbReference>
<keyword evidence="9" id="KW-1185">Reference proteome</keyword>
<dbReference type="NCBIfam" id="TIGR03560">
    <property type="entry name" value="F420_Rv1855c"/>
    <property type="match status" value="1"/>
</dbReference>
<keyword evidence="4" id="KW-0503">Monooxygenase</keyword>
<reference evidence="7 8" key="1">
    <citation type="journal article" date="2008" name="Int. J. Syst. Evol. Microbiol.">
        <title>Nocardioides daphniae sp. nov., isolated from Daphnia cucullata (Crustacea: Cladocera).</title>
        <authorList>
            <person name="Toth E.M."/>
            <person name="Keki Z."/>
            <person name="Homonnay Z.G."/>
            <person name="Borsodi A.K."/>
            <person name="Marialigeti K."/>
            <person name="Schumann P."/>
        </authorList>
    </citation>
    <scope>NUCLEOTIDE SEQUENCE [LARGE SCALE GENOMIC DNA]</scope>
    <source>
        <strain evidence="7 8">JCM 16608</strain>
    </source>
</reference>
<reference evidence="7" key="4">
    <citation type="submission" date="2019-03" db="EMBL/GenBank/DDBJ databases">
        <authorList>
            <person name="Huang Y."/>
        </authorList>
    </citation>
    <scope>NUCLEOTIDE SEQUENCE</scope>
    <source>
        <strain evidence="7">JCM 16608</strain>
    </source>
</reference>
<evidence type="ECO:0000313" key="8">
    <source>
        <dbReference type="Proteomes" id="UP000297025"/>
    </source>
</evidence>
<dbReference type="GO" id="GO:0008726">
    <property type="term" value="F:alkanesulfonate monooxygenase activity"/>
    <property type="evidence" value="ECO:0007669"/>
    <property type="project" value="TreeGrafter"/>
</dbReference>
<reference evidence="9" key="3">
    <citation type="journal article" date="2019" name="Int. J. Syst. Evol. Microbiol.">
        <title>The Global Catalogue of Microorganisms (GCM) 10K type strain sequencing project: providing services to taxonomists for standard genome sequencing and annotation.</title>
        <authorList>
            <consortium name="The Broad Institute Genomics Platform"/>
            <consortium name="The Broad Institute Genome Sequencing Center for Infectious Disease"/>
            <person name="Wu L."/>
            <person name="Ma J."/>
        </authorList>
    </citation>
    <scope>NUCLEOTIDE SEQUENCE [LARGE SCALE GENOMIC DNA]</scope>
    <source>
        <strain evidence="9">CCM 7403</strain>
    </source>
</reference>
<keyword evidence="1" id="KW-0285">Flavoprotein</keyword>
<dbReference type="InterPro" id="IPR019952">
    <property type="entry name" value="F420_OxRdatse_Rv1855c_pred"/>
</dbReference>
<dbReference type="EMBL" id="BMCK01000002">
    <property type="protein sequence ID" value="GGD19830.1"/>
    <property type="molecule type" value="Genomic_DNA"/>
</dbReference>
<dbReference type="PANTHER" id="PTHR42847:SF8">
    <property type="entry name" value="CONSERVED PROTEIN"/>
    <property type="match status" value="1"/>
</dbReference>
<evidence type="ECO:0000256" key="4">
    <source>
        <dbReference type="ARBA" id="ARBA00023033"/>
    </source>
</evidence>
<dbReference type="SUPFAM" id="SSF51679">
    <property type="entry name" value="Bacterial luciferase-like"/>
    <property type="match status" value="1"/>
</dbReference>
<evidence type="ECO:0000313" key="7">
    <source>
        <dbReference type="EMBL" id="QCC77122.1"/>
    </source>
</evidence>
<name>A0A4P7UAJ3_9ACTN</name>
<dbReference type="GO" id="GO:0046306">
    <property type="term" value="P:alkanesulfonate catabolic process"/>
    <property type="evidence" value="ECO:0007669"/>
    <property type="project" value="TreeGrafter"/>
</dbReference>
<dbReference type="KEGG" id="ndp:E2C04_07680"/>
<dbReference type="InterPro" id="IPR036661">
    <property type="entry name" value="Luciferase-like_sf"/>
</dbReference>
<keyword evidence="3" id="KW-0560">Oxidoreductase</keyword>
<dbReference type="RefSeq" id="WP_135832168.1">
    <property type="nucleotide sequence ID" value="NZ_BMCK01000002.1"/>
</dbReference>
<dbReference type="OrthoDB" id="143323at2"/>
<dbReference type="Pfam" id="PF00296">
    <property type="entry name" value="Bac_luciferase"/>
    <property type="match status" value="1"/>
</dbReference>
<dbReference type="PANTHER" id="PTHR42847">
    <property type="entry name" value="ALKANESULFONATE MONOOXYGENASE"/>
    <property type="match status" value="1"/>
</dbReference>
<dbReference type="InterPro" id="IPR011251">
    <property type="entry name" value="Luciferase-like_dom"/>
</dbReference>
<evidence type="ECO:0000256" key="2">
    <source>
        <dbReference type="ARBA" id="ARBA00022643"/>
    </source>
</evidence>
<sequence>MRIGQQVSRFTWPGSPASIGPTFASIARWSEAAGSESLWVMDHFWQIAQIGPPEEEMLEAYTTLGFAAGVTSRLELGAMVTAATVRNPALLVKTVTTLDVLSGGRAWLGIGAAWFEEENRGYGLDFPTTAERFVRLEDTLRLAKQMWAGDDSPFEGEGFTAPRPLNVPQPVRTPPILIGGVGERKTLRFVAKYADATNIFDGGPEFVAQKLGVLREHCDAEGRDYDSIRKTVLTRISLSERSGEKVPSGEEAMSVDQALDKVGALAAVGVDTAIIGMGNDTDEAAYELLGQLVEHAASI</sequence>
<dbReference type="Gene3D" id="3.20.20.30">
    <property type="entry name" value="Luciferase-like domain"/>
    <property type="match status" value="1"/>
</dbReference>
<dbReference type="EMBL" id="CP038462">
    <property type="protein sequence ID" value="QCC77122.1"/>
    <property type="molecule type" value="Genomic_DNA"/>
</dbReference>
<protein>
    <submittedName>
        <fullName evidence="7">LLM class F420-dependent oxidoreductase</fullName>
    </submittedName>
</protein>
<evidence type="ECO:0000256" key="3">
    <source>
        <dbReference type="ARBA" id="ARBA00023002"/>
    </source>
</evidence>
<dbReference type="AlphaFoldDB" id="A0A4P7UAJ3"/>
<dbReference type="Proteomes" id="UP000630594">
    <property type="component" value="Unassembled WGS sequence"/>
</dbReference>
<evidence type="ECO:0000313" key="9">
    <source>
        <dbReference type="Proteomes" id="UP000630594"/>
    </source>
</evidence>
<evidence type="ECO:0000313" key="6">
    <source>
        <dbReference type="EMBL" id="GGD19830.1"/>
    </source>
</evidence>
<reference evidence="6" key="2">
    <citation type="journal article" date="2014" name="Int. J. Syst. Evol. Microbiol.">
        <title>Complete genome of a new Firmicutes species belonging to the dominant human colonic microbiota ('Ruminococcus bicirculans') reveals two chromosomes and a selective capacity to utilize plant glucans.</title>
        <authorList>
            <consortium name="NISC Comparative Sequencing Program"/>
            <person name="Wegmann U."/>
            <person name="Louis P."/>
            <person name="Goesmann A."/>
            <person name="Henrissat B."/>
            <person name="Duncan S.H."/>
            <person name="Flint H.J."/>
        </authorList>
    </citation>
    <scope>NUCLEOTIDE SEQUENCE</scope>
    <source>
        <strain evidence="6">CCM 7403</strain>
    </source>
</reference>
<accession>A0A4P7UAJ3</accession>